<keyword evidence="1" id="KW-0472">Membrane</keyword>
<feature type="transmembrane region" description="Helical" evidence="1">
    <location>
        <begin position="12"/>
        <end position="29"/>
    </location>
</feature>
<sequence length="170" mass="19174">MSHKVVQQTRLQACYWLTFVVGVVLSFHIDTRLSIAWHITTDQMPQPRALTELMAMSDLGAVIVVSGLLMWLATGFHMKGRLYQDRLMWANFGMMGLMIITIIGNILYPASSPWFFDVTWTVSWLGVPILIIIDDMAIAANQDYQAYYLGAMLGAIYIVLISLALYTSTM</sequence>
<name>X0QF15_9LACO</name>
<dbReference type="OrthoDB" id="2329987at2"/>
<reference evidence="2" key="1">
    <citation type="journal article" date="2014" name="Genome Announc.">
        <title>Draft Genome Sequences of Two Lactobacillus Strains, L. farraginis JCM 14108T and L. composti JCM 14202T, Isolated from Compost of Distilled Shochu Residue.</title>
        <authorList>
            <person name="Yuki M."/>
            <person name="Oshima K."/>
            <person name="Suda W."/>
            <person name="Kitahara M."/>
            <person name="Kitamura K."/>
            <person name="Iida T."/>
            <person name="Hattori M."/>
            <person name="Ohkuma M."/>
        </authorList>
    </citation>
    <scope>NUCLEOTIDE SEQUENCE [LARGE SCALE GENOMIC DNA]</scope>
    <source>
        <strain evidence="2">JCM 14108</strain>
    </source>
</reference>
<dbReference type="AlphaFoldDB" id="X0QF15"/>
<organism evidence="2 3">
    <name type="scientific">Lentilactobacillus farraginis DSM 18382 = JCM 14108</name>
    <dbReference type="NCBI Taxonomy" id="1423743"/>
    <lineage>
        <taxon>Bacteria</taxon>
        <taxon>Bacillati</taxon>
        <taxon>Bacillota</taxon>
        <taxon>Bacilli</taxon>
        <taxon>Lactobacillales</taxon>
        <taxon>Lactobacillaceae</taxon>
        <taxon>Lentilactobacillus</taxon>
    </lineage>
</organism>
<comment type="caution">
    <text evidence="2">The sequence shown here is derived from an EMBL/GenBank/DDBJ whole genome shotgun (WGS) entry which is preliminary data.</text>
</comment>
<dbReference type="Proteomes" id="UP000019488">
    <property type="component" value="Unassembled WGS sequence"/>
</dbReference>
<keyword evidence="1" id="KW-0812">Transmembrane</keyword>
<feature type="transmembrane region" description="Helical" evidence="1">
    <location>
        <begin position="146"/>
        <end position="166"/>
    </location>
</feature>
<evidence type="ECO:0000313" key="2">
    <source>
        <dbReference type="EMBL" id="GAF37215.1"/>
    </source>
</evidence>
<keyword evidence="1" id="KW-1133">Transmembrane helix</keyword>
<evidence type="ECO:0000256" key="1">
    <source>
        <dbReference type="SAM" id="Phobius"/>
    </source>
</evidence>
<dbReference type="EMBL" id="BAKI01000027">
    <property type="protein sequence ID" value="GAF37215.1"/>
    <property type="molecule type" value="Genomic_DNA"/>
</dbReference>
<protein>
    <submittedName>
        <fullName evidence="2">Uncharacterized protein</fullName>
    </submittedName>
</protein>
<feature type="transmembrane region" description="Helical" evidence="1">
    <location>
        <begin position="49"/>
        <end position="76"/>
    </location>
</feature>
<gene>
    <name evidence="2" type="ORF">JCM14108_2234</name>
</gene>
<evidence type="ECO:0000313" key="3">
    <source>
        <dbReference type="Proteomes" id="UP000019488"/>
    </source>
</evidence>
<dbReference type="RefSeq" id="WP_035180365.1">
    <property type="nucleotide sequence ID" value="NZ_AZFY01000145.1"/>
</dbReference>
<feature type="transmembrane region" description="Helical" evidence="1">
    <location>
        <begin position="114"/>
        <end position="134"/>
    </location>
</feature>
<proteinExistence type="predicted"/>
<feature type="transmembrane region" description="Helical" evidence="1">
    <location>
        <begin position="88"/>
        <end position="108"/>
    </location>
</feature>
<accession>X0QF15</accession>